<feature type="compositionally biased region" description="Basic and acidic residues" evidence="2">
    <location>
        <begin position="437"/>
        <end position="452"/>
    </location>
</feature>
<feature type="compositionally biased region" description="Polar residues" evidence="2">
    <location>
        <begin position="416"/>
        <end position="433"/>
    </location>
</feature>
<dbReference type="InterPro" id="IPR001841">
    <property type="entry name" value="Znf_RING"/>
</dbReference>
<feature type="domain" description="RING-type" evidence="3">
    <location>
        <begin position="777"/>
        <end position="819"/>
    </location>
</feature>
<dbReference type="Proteomes" id="UP001396334">
    <property type="component" value="Unassembled WGS sequence"/>
</dbReference>
<feature type="region of interest" description="Disordered" evidence="2">
    <location>
        <begin position="514"/>
        <end position="635"/>
    </location>
</feature>
<keyword evidence="1" id="KW-0479">Metal-binding</keyword>
<dbReference type="SMART" id="SM00184">
    <property type="entry name" value="RING"/>
    <property type="match status" value="1"/>
</dbReference>
<evidence type="ECO:0000313" key="5">
    <source>
        <dbReference type="Proteomes" id="UP001396334"/>
    </source>
</evidence>
<organism evidence="4 5">
    <name type="scientific">Hibiscus sabdariffa</name>
    <name type="common">roselle</name>
    <dbReference type="NCBI Taxonomy" id="183260"/>
    <lineage>
        <taxon>Eukaryota</taxon>
        <taxon>Viridiplantae</taxon>
        <taxon>Streptophyta</taxon>
        <taxon>Embryophyta</taxon>
        <taxon>Tracheophyta</taxon>
        <taxon>Spermatophyta</taxon>
        <taxon>Magnoliopsida</taxon>
        <taxon>eudicotyledons</taxon>
        <taxon>Gunneridae</taxon>
        <taxon>Pentapetalae</taxon>
        <taxon>rosids</taxon>
        <taxon>malvids</taxon>
        <taxon>Malvales</taxon>
        <taxon>Malvaceae</taxon>
        <taxon>Malvoideae</taxon>
        <taxon>Hibiscus</taxon>
    </lineage>
</organism>
<dbReference type="PROSITE" id="PS50089">
    <property type="entry name" value="ZF_RING_2"/>
    <property type="match status" value="1"/>
</dbReference>
<evidence type="ECO:0000256" key="1">
    <source>
        <dbReference type="PROSITE-ProRule" id="PRU00175"/>
    </source>
</evidence>
<gene>
    <name evidence="4" type="ORF">V6N11_052094</name>
</gene>
<dbReference type="PANTHER" id="PTHR47531:SF2">
    <property type="entry name" value="RING_U-BOX SUPERFAMILY PROTEIN"/>
    <property type="match status" value="1"/>
</dbReference>
<name>A0ABR2U8Z4_9ROSI</name>
<keyword evidence="1" id="KW-0862">Zinc</keyword>
<feature type="compositionally biased region" description="Basic and acidic residues" evidence="2">
    <location>
        <begin position="625"/>
        <end position="635"/>
    </location>
</feature>
<reference evidence="4 5" key="1">
    <citation type="journal article" date="2024" name="G3 (Bethesda)">
        <title>Genome assembly of Hibiscus sabdariffa L. provides insights into metabolisms of medicinal natural products.</title>
        <authorList>
            <person name="Kim T."/>
        </authorList>
    </citation>
    <scope>NUCLEOTIDE SEQUENCE [LARGE SCALE GENOMIC DNA]</scope>
    <source>
        <strain evidence="4">TK-2024</strain>
        <tissue evidence="4">Old leaves</tissue>
    </source>
</reference>
<keyword evidence="1" id="KW-0863">Zinc-finger</keyword>
<feature type="region of interest" description="Disordered" evidence="2">
    <location>
        <begin position="413"/>
        <end position="463"/>
    </location>
</feature>
<dbReference type="Pfam" id="PF13639">
    <property type="entry name" value="zf-RING_2"/>
    <property type="match status" value="1"/>
</dbReference>
<feature type="compositionally biased region" description="Polar residues" evidence="2">
    <location>
        <begin position="582"/>
        <end position="591"/>
    </location>
</feature>
<accession>A0ABR2U8Z4</accession>
<feature type="compositionally biased region" description="Low complexity" evidence="2">
    <location>
        <begin position="547"/>
        <end position="558"/>
    </location>
</feature>
<evidence type="ECO:0000259" key="3">
    <source>
        <dbReference type="PROSITE" id="PS50089"/>
    </source>
</evidence>
<feature type="compositionally biased region" description="Low complexity" evidence="2">
    <location>
        <begin position="602"/>
        <end position="614"/>
    </location>
</feature>
<dbReference type="InterPro" id="IPR013083">
    <property type="entry name" value="Znf_RING/FYVE/PHD"/>
</dbReference>
<sequence>MLLHAPPQSKVLIRSGTPDASLGLVCCHRLHHHHLGGHLSDPSSERQREGPRQLLSFHYTLSLNGEDIARLVAPPFEVSKNSSVDFRYLVQSSPIPLGPEQAQDVDLALKRDYITLDLKGSARVRWRVGRLGSVRFLCHLDCHLHFLPSNGTYIPSRCGYGWHAAVRDFRRSPPDAVIAMEVSPTLERSGSTLVEDQQRIVKKGCKAATVNGNDSLSYRRFHLRMRIVWMLLVGEMCLCRLRDFGSRFECLSETIHVDEIVIAEPAILKVNYVRLTESSLVRPVIVVSDRDDEIQDPERAILRNSIASGVVVPQVNSSKMGKGSVKGQGGVQQHTGALVASVAKVTPVETSLHMAKHPDVQIGGSEESSVLHERNGRPRLHRPDLIFLLKMGSGGSKGSCRGGASSSRRSIFHSSCLRSPSGSAESRNKNFANRNMRLPESEPDQVKREPSSKVKGQVAPGYEMPLPCISSGGGSCSGRATTAAPVHHSPSRCLSGFSFLPGNVSFRLSRANSLGSSRAHRTSPAILNPDDSSDTFEEHPQQLPQNSSSSSSTMSLYSPVIFNDGNTDRDRRVGVGSREPVETNQNSNQTHAFAAETGSRQSATSPSSSTSTAAVIPNNPVFNIQDREVETSRSRETRYHDLLEHRSNFLERRRRIRSQVRALQRLGSRFENFSGHERSCILSGQHRTGRCTCRVNNRDSNSNDETSARASISRIVMLAEALFEVLDEIHQQSVVLSSRPSVSSIGSVPAPNEVVDSLPVKAYNKSHKLYNDEAGQCYICLVEYEEGDSMRILPCNHEFHRTCIDKWLKEIHRVCPLCRGDICRHDLLAVEN</sequence>
<keyword evidence="5" id="KW-1185">Reference proteome</keyword>
<dbReference type="PANTHER" id="PTHR47531">
    <property type="entry name" value="RING/U-BOX SUPERFAMILY PROTEIN"/>
    <property type="match status" value="1"/>
</dbReference>
<evidence type="ECO:0000313" key="4">
    <source>
        <dbReference type="EMBL" id="KAK9046197.1"/>
    </source>
</evidence>
<proteinExistence type="predicted"/>
<dbReference type="Gene3D" id="3.30.40.10">
    <property type="entry name" value="Zinc/RING finger domain, C3HC4 (zinc finger)"/>
    <property type="match status" value="1"/>
</dbReference>
<protein>
    <recommendedName>
        <fullName evidence="3">RING-type domain-containing protein</fullName>
    </recommendedName>
</protein>
<dbReference type="SUPFAM" id="SSF57850">
    <property type="entry name" value="RING/U-box"/>
    <property type="match status" value="1"/>
</dbReference>
<evidence type="ECO:0000256" key="2">
    <source>
        <dbReference type="SAM" id="MobiDB-lite"/>
    </source>
</evidence>
<comment type="caution">
    <text evidence="4">The sequence shown here is derived from an EMBL/GenBank/DDBJ whole genome shotgun (WGS) entry which is preliminary data.</text>
</comment>
<dbReference type="EMBL" id="JBBPBN010000001">
    <property type="protein sequence ID" value="KAK9046197.1"/>
    <property type="molecule type" value="Genomic_DNA"/>
</dbReference>